<sequence>MTLRPLGPALWLAEGPTIRGAAGFRFPTRMAILEAEDALVAGRPHPRPGRSRRAAGPGPAHHIASVLHRTWIGTWRDAAPDAILVGAPGVIDADLTVGDGPVPGHPDLEAVLFPNKIATEAVLLHAASRTVVFTDLVQQMPPGWYRGWRAIVARLDRMTGPEPAVPRKFRLATRDRPGARAALARILNFAPQRLVAAHAPPIERDAKAHVERLFAWL</sequence>
<dbReference type="AlphaFoldDB" id="A0A0D1EC28"/>
<dbReference type="EMBL" id="JYFE01000074">
    <property type="protein sequence ID" value="KIT14446.1"/>
    <property type="molecule type" value="Genomic_DNA"/>
</dbReference>
<keyword evidence="2" id="KW-1185">Reference proteome</keyword>
<accession>A0A0D1EC28</accession>
<comment type="caution">
    <text evidence="1">The sequence shown here is derived from an EMBL/GenBank/DDBJ whole genome shotgun (WGS) entry which is preliminary data.</text>
</comment>
<organism evidence="1 2">
    <name type="scientific">Jannaschia aquimarina</name>
    <dbReference type="NCBI Taxonomy" id="935700"/>
    <lineage>
        <taxon>Bacteria</taxon>
        <taxon>Pseudomonadati</taxon>
        <taxon>Pseudomonadota</taxon>
        <taxon>Alphaproteobacteria</taxon>
        <taxon>Rhodobacterales</taxon>
        <taxon>Roseobacteraceae</taxon>
        <taxon>Jannaschia</taxon>
    </lineage>
</organism>
<dbReference type="PATRIC" id="fig|935700.4.peg.3849"/>
<dbReference type="OrthoDB" id="450111at2"/>
<dbReference type="STRING" id="935700.jaqu_37340"/>
<reference evidence="1 2" key="1">
    <citation type="submission" date="2015-02" db="EMBL/GenBank/DDBJ databases">
        <title>Genome Sequence of Jannaschia aquimarina DSM28248, a member of the Roseobacter clade.</title>
        <authorList>
            <person name="Voget S."/>
            <person name="Daniel R."/>
        </authorList>
    </citation>
    <scope>NUCLEOTIDE SEQUENCE [LARGE SCALE GENOMIC DNA]</scope>
    <source>
        <strain evidence="1 2">GSW-M26</strain>
    </source>
</reference>
<evidence type="ECO:0000313" key="1">
    <source>
        <dbReference type="EMBL" id="KIT14446.1"/>
    </source>
</evidence>
<protein>
    <submittedName>
        <fullName evidence="1">Uncharacterized protein</fullName>
    </submittedName>
</protein>
<evidence type="ECO:0000313" key="2">
    <source>
        <dbReference type="Proteomes" id="UP000032232"/>
    </source>
</evidence>
<dbReference type="Proteomes" id="UP000032232">
    <property type="component" value="Unassembled WGS sequence"/>
</dbReference>
<dbReference type="RefSeq" id="WP_052501070.1">
    <property type="nucleotide sequence ID" value="NZ_FZPF01000010.1"/>
</dbReference>
<name>A0A0D1EC28_9RHOB</name>
<gene>
    <name evidence="1" type="ORF">jaqu_37340</name>
</gene>
<proteinExistence type="predicted"/>